<dbReference type="CDD" id="cd02440">
    <property type="entry name" value="AdoMet_MTases"/>
    <property type="match status" value="1"/>
</dbReference>
<dbReference type="Proteomes" id="UP000316621">
    <property type="component" value="Chromosome 11"/>
</dbReference>
<evidence type="ECO:0000256" key="14">
    <source>
        <dbReference type="SAM" id="MobiDB-lite"/>
    </source>
</evidence>
<evidence type="ECO:0000313" key="18">
    <source>
        <dbReference type="Proteomes" id="UP000316621"/>
    </source>
</evidence>
<dbReference type="Pfam" id="PF13616">
    <property type="entry name" value="Rotamase_3"/>
    <property type="match status" value="1"/>
</dbReference>
<dbReference type="InterPro" id="IPR029063">
    <property type="entry name" value="SAM-dependent_MTases_sf"/>
</dbReference>
<evidence type="ECO:0000313" key="17">
    <source>
        <dbReference type="EMBL" id="RZC83435.1"/>
    </source>
</evidence>
<organism evidence="17 18">
    <name type="scientific">Papaver somniferum</name>
    <name type="common">Opium poppy</name>
    <dbReference type="NCBI Taxonomy" id="3469"/>
    <lineage>
        <taxon>Eukaryota</taxon>
        <taxon>Viridiplantae</taxon>
        <taxon>Streptophyta</taxon>
        <taxon>Embryophyta</taxon>
        <taxon>Tracheophyta</taxon>
        <taxon>Spermatophyta</taxon>
        <taxon>Magnoliopsida</taxon>
        <taxon>Ranunculales</taxon>
        <taxon>Papaveraceae</taxon>
        <taxon>Papaveroideae</taxon>
        <taxon>Papaver</taxon>
    </lineage>
</organism>
<dbReference type="InterPro" id="IPR046357">
    <property type="entry name" value="PPIase_dom_sf"/>
</dbReference>
<feature type="region of interest" description="Disordered" evidence="14">
    <location>
        <begin position="1"/>
        <end position="22"/>
    </location>
</feature>
<dbReference type="InterPro" id="IPR036873">
    <property type="entry name" value="Rhodanese-like_dom_sf"/>
</dbReference>
<keyword evidence="12" id="KW-0413">Isomerase</keyword>
<evidence type="ECO:0000256" key="7">
    <source>
        <dbReference type="ARBA" id="ARBA00022723"/>
    </source>
</evidence>
<keyword evidence="6 13" id="KW-0949">S-adenosyl-L-methionine</keyword>
<keyword evidence="8" id="KW-0863">Zinc-finger</keyword>
<dbReference type="Pfam" id="PF08241">
    <property type="entry name" value="Methyltransf_11"/>
    <property type="match status" value="1"/>
</dbReference>
<evidence type="ECO:0000256" key="13">
    <source>
        <dbReference type="PROSITE-ProRule" id="PRU01015"/>
    </source>
</evidence>
<evidence type="ECO:0000259" key="15">
    <source>
        <dbReference type="PROSITE" id="PS50198"/>
    </source>
</evidence>
<gene>
    <name evidence="17" type="ORF">C5167_046220</name>
</gene>
<evidence type="ECO:0000256" key="2">
    <source>
        <dbReference type="ARBA" id="ARBA00011925"/>
    </source>
</evidence>
<accession>A0A4Y7LH07</accession>
<dbReference type="SMART" id="SM00450">
    <property type="entry name" value="RHOD"/>
    <property type="match status" value="1"/>
</dbReference>
<dbReference type="InterPro" id="IPR001763">
    <property type="entry name" value="Rhodanese-like_dom"/>
</dbReference>
<dbReference type="InterPro" id="IPR049482">
    <property type="entry name" value="ANM3-like_C2H2_Zf"/>
</dbReference>
<dbReference type="AlphaFoldDB" id="A0A4Y7LH07"/>
<keyword evidence="12" id="KW-0697">Rotamase</keyword>
<proteinExistence type="predicted"/>
<dbReference type="GO" id="GO:0005829">
    <property type="term" value="C:cytosol"/>
    <property type="evidence" value="ECO:0007669"/>
    <property type="project" value="UniProtKB-SubCell"/>
</dbReference>
<keyword evidence="7" id="KW-0479">Metal-binding</keyword>
<dbReference type="PANTHER" id="PTHR43629">
    <property type="entry name" value="PEPTIDYL-PROLYL CIS-TRANS ISOMERASE"/>
    <property type="match status" value="1"/>
</dbReference>
<dbReference type="SUPFAM" id="SSF57667">
    <property type="entry name" value="beta-beta-alpha zinc fingers"/>
    <property type="match status" value="1"/>
</dbReference>
<evidence type="ECO:0000256" key="4">
    <source>
        <dbReference type="ARBA" id="ARBA00022603"/>
    </source>
</evidence>
<evidence type="ECO:0000256" key="8">
    <source>
        <dbReference type="ARBA" id="ARBA00022771"/>
    </source>
</evidence>
<dbReference type="InterPro" id="IPR000297">
    <property type="entry name" value="PPIase_PpiC"/>
</dbReference>
<dbReference type="GO" id="GO:0008270">
    <property type="term" value="F:zinc ion binding"/>
    <property type="evidence" value="ECO:0007669"/>
    <property type="project" value="UniProtKB-KW"/>
</dbReference>
<dbReference type="OMA" id="FKLINCV"/>
<keyword evidence="4 13" id="KW-0489">Methyltransferase</keyword>
<comment type="catalytic activity">
    <reaction evidence="11">
        <text>L-arginyl-[protein] + S-adenosyl-L-methionine = N(omega)-methyl-L-arginyl-[protein] + S-adenosyl-L-homocysteine + H(+)</text>
        <dbReference type="Rhea" id="RHEA:48100"/>
        <dbReference type="Rhea" id="RHEA-COMP:10532"/>
        <dbReference type="Rhea" id="RHEA-COMP:11990"/>
        <dbReference type="ChEBI" id="CHEBI:15378"/>
        <dbReference type="ChEBI" id="CHEBI:29965"/>
        <dbReference type="ChEBI" id="CHEBI:57856"/>
        <dbReference type="ChEBI" id="CHEBI:59789"/>
        <dbReference type="ChEBI" id="CHEBI:65280"/>
    </reaction>
    <physiologicalReaction direction="left-to-right" evidence="11">
        <dbReference type="Rhea" id="RHEA:48101"/>
    </physiologicalReaction>
</comment>
<reference evidence="17 18" key="1">
    <citation type="journal article" date="2018" name="Science">
        <title>The opium poppy genome and morphinan production.</title>
        <authorList>
            <person name="Guo L."/>
            <person name="Winzer T."/>
            <person name="Yang X."/>
            <person name="Li Y."/>
            <person name="Ning Z."/>
            <person name="He Z."/>
            <person name="Teodor R."/>
            <person name="Lu Y."/>
            <person name="Bowser T.A."/>
            <person name="Graham I.A."/>
            <person name="Ye K."/>
        </authorList>
    </citation>
    <scope>NUCLEOTIDE SEQUENCE [LARGE SCALE GENOMIC DNA]</scope>
    <source>
        <strain evidence="18">cv. HN1</strain>
        <tissue evidence="17">Leaves</tissue>
    </source>
</reference>
<dbReference type="GO" id="GO:0003755">
    <property type="term" value="F:peptidyl-prolyl cis-trans isomerase activity"/>
    <property type="evidence" value="ECO:0007669"/>
    <property type="project" value="UniProtKB-KW"/>
</dbReference>
<evidence type="ECO:0000259" key="16">
    <source>
        <dbReference type="PROSITE" id="PS50206"/>
    </source>
</evidence>
<dbReference type="InterPro" id="IPR052204">
    <property type="entry name" value="PpiC/parvulin_rotamase"/>
</dbReference>
<keyword evidence="5 13" id="KW-0808">Transferase</keyword>
<dbReference type="InterPro" id="IPR025799">
    <property type="entry name" value="Arg_MeTrfase"/>
</dbReference>
<dbReference type="PROSITE" id="PS51678">
    <property type="entry name" value="SAM_MT_PRMT"/>
    <property type="match status" value="1"/>
</dbReference>
<dbReference type="InterPro" id="IPR036236">
    <property type="entry name" value="Znf_C2H2_sf"/>
</dbReference>
<protein>
    <recommendedName>
        <fullName evidence="2">type I protein arginine methyltransferase</fullName>
        <ecNumber evidence="2">2.1.1.319</ecNumber>
    </recommendedName>
</protein>
<evidence type="ECO:0000256" key="10">
    <source>
        <dbReference type="ARBA" id="ARBA00047384"/>
    </source>
</evidence>
<comment type="subcellular location">
    <subcellularLocation>
        <location evidence="1">Cytoplasm</location>
        <location evidence="1">Cytosol</location>
    </subcellularLocation>
</comment>
<dbReference type="GO" id="GO:0032259">
    <property type="term" value="P:methylation"/>
    <property type="evidence" value="ECO:0007669"/>
    <property type="project" value="UniProtKB-KW"/>
</dbReference>
<feature type="domain" description="PpiC" evidence="15">
    <location>
        <begin position="613"/>
        <end position="703"/>
    </location>
</feature>
<evidence type="ECO:0000256" key="12">
    <source>
        <dbReference type="PROSITE-ProRule" id="PRU00278"/>
    </source>
</evidence>
<comment type="catalytic activity">
    <reaction evidence="10">
        <text>L-arginyl-[protein] + 2 S-adenosyl-L-methionine = N(omega),N(omega)-dimethyl-L-arginyl-[protein] + 2 S-adenosyl-L-homocysteine + 2 H(+)</text>
        <dbReference type="Rhea" id="RHEA:48096"/>
        <dbReference type="Rhea" id="RHEA-COMP:10532"/>
        <dbReference type="Rhea" id="RHEA-COMP:11991"/>
        <dbReference type="ChEBI" id="CHEBI:15378"/>
        <dbReference type="ChEBI" id="CHEBI:29965"/>
        <dbReference type="ChEBI" id="CHEBI:57856"/>
        <dbReference type="ChEBI" id="CHEBI:59789"/>
        <dbReference type="ChEBI" id="CHEBI:61897"/>
        <dbReference type="EC" id="2.1.1.319"/>
    </reaction>
    <physiologicalReaction direction="left-to-right" evidence="10">
        <dbReference type="Rhea" id="RHEA:48097"/>
    </physiologicalReaction>
</comment>
<dbReference type="EMBL" id="CM010725">
    <property type="protein sequence ID" value="RZC83435.1"/>
    <property type="molecule type" value="Genomic_DNA"/>
</dbReference>
<evidence type="ECO:0000256" key="3">
    <source>
        <dbReference type="ARBA" id="ARBA00022490"/>
    </source>
</evidence>
<dbReference type="Gene3D" id="3.40.250.10">
    <property type="entry name" value="Rhodanese-like domain"/>
    <property type="match status" value="1"/>
</dbReference>
<dbReference type="STRING" id="3469.A0A4Y7LH07"/>
<dbReference type="SUPFAM" id="SSF54534">
    <property type="entry name" value="FKBP-like"/>
    <property type="match status" value="1"/>
</dbReference>
<dbReference type="Pfam" id="PF00581">
    <property type="entry name" value="Rhodanese"/>
    <property type="match status" value="1"/>
</dbReference>
<dbReference type="PROSITE" id="PS50198">
    <property type="entry name" value="PPIC_PPIASE_2"/>
    <property type="match status" value="1"/>
</dbReference>
<keyword evidence="9" id="KW-0862">Zinc</keyword>
<dbReference type="Gene3D" id="2.70.160.11">
    <property type="entry name" value="Hnrnp arginine n-methyltransferase1"/>
    <property type="match status" value="1"/>
</dbReference>
<dbReference type="InterPro" id="IPR013216">
    <property type="entry name" value="Methyltransf_11"/>
</dbReference>
<dbReference type="GO" id="GO:0035242">
    <property type="term" value="F:protein-arginine omega-N asymmetric methyltransferase activity"/>
    <property type="evidence" value="ECO:0007669"/>
    <property type="project" value="UniProtKB-EC"/>
</dbReference>
<evidence type="ECO:0000256" key="6">
    <source>
        <dbReference type="ARBA" id="ARBA00022691"/>
    </source>
</evidence>
<name>A0A4Y7LH07_PAPSO</name>
<evidence type="ECO:0000256" key="1">
    <source>
        <dbReference type="ARBA" id="ARBA00004514"/>
    </source>
</evidence>
<dbReference type="SUPFAM" id="SSF53335">
    <property type="entry name" value="S-adenosyl-L-methionine-dependent methyltransferases"/>
    <property type="match status" value="1"/>
</dbReference>
<dbReference type="PROSITE" id="PS50206">
    <property type="entry name" value="RHODANESE_3"/>
    <property type="match status" value="1"/>
</dbReference>
<dbReference type="Gene3D" id="3.10.50.40">
    <property type="match status" value="1"/>
</dbReference>
<sequence length="821" mass="91947">MADKFKIVNGLNEDSDDDEGLEQKLDEDWEDWKTDEEYEAEEFICLFCDEKYKSIESVFKYCSSNHSFDFQSIKKTLSLNFYDSFKLINYVRSQVAENQGWSWSCLENEKRCWEDDKYLKPFMNEDSLLHNFWEDEDDEEEDYAMAVDKEEILMELENNQDVEMNQLMDEDIMDVVPSSKENGSEDRFPESNGSLDMLRSLEKVTLNGGVAGKDSESSNNKEKRKLGKVSFANVVAKEIKTVNENYFGAYGKFGIHREMISDKVRMDAYRGAILNNPSLMNNATVMDVGCGTGILSLFAAQAGASRVYAIEGSEKMASVATQIARENGMLYDANSSAGNEHCTGVVNIVQGMVEELDKVVQIPHHSVDVLLSEWMGYCLLYETMLTSVLYARDRWLKPGGAILPDTATIFVAGFGKSGTSIPFWENVYGFNMSCISKEVVEDASENPIVDVLDSRDIVTQNTILQAFDLATMKAEEMDFTSSFELEAKSDLSLTDGNAKSTRCYGVILWFETGFSSRFCKEMPTVLSTSPYTPSTHWSQTIFTFREPIALALAKPEADGMAKIGTESYPAAKIQARISIVRAAEHRSIDISLETSAVGVDASCSSGSSGGGESREILVQHLLVKEEDLKLLVEVQASIARGLDLSDLAVEYSICPSKDQGGMLGWVRKGQMVPEFEEAAFSAPLNKVVRCKTKFGWHLLQVVSEREEAVLQDVQPEEFHIKMQDPSFLEEAQLLDVREPEEITQASLPGFEVLPLRQFGSWGSEVTTKFNPEKDTYVLCHHGVRSLQVAKWLQAQGFKRVFNIAGGIHAYSEKVDPSIPTY</sequence>
<dbReference type="Pfam" id="PF21137">
    <property type="entry name" value="ANM3_C2H2_Zf"/>
    <property type="match status" value="1"/>
</dbReference>
<dbReference type="PANTHER" id="PTHR43629:SF2">
    <property type="entry name" value="RHODANESE-LIKE_PPIC DOMAIN-CONTAINING PROTEIN 12, CHLOROPLASTIC"/>
    <property type="match status" value="1"/>
</dbReference>
<dbReference type="EC" id="2.1.1.319" evidence="2"/>
<dbReference type="InterPro" id="IPR055135">
    <property type="entry name" value="PRMT_dom"/>
</dbReference>
<dbReference type="Gene3D" id="3.40.50.150">
    <property type="entry name" value="Vaccinia Virus protein VP39"/>
    <property type="match status" value="1"/>
</dbReference>
<evidence type="ECO:0000256" key="5">
    <source>
        <dbReference type="ARBA" id="ARBA00022679"/>
    </source>
</evidence>
<evidence type="ECO:0000256" key="11">
    <source>
        <dbReference type="ARBA" id="ARBA00049303"/>
    </source>
</evidence>
<dbReference type="Gramene" id="RZC83435">
    <property type="protein sequence ID" value="RZC83435"/>
    <property type="gene ID" value="C5167_046220"/>
</dbReference>
<feature type="domain" description="Rhodanese" evidence="16">
    <location>
        <begin position="727"/>
        <end position="819"/>
    </location>
</feature>
<keyword evidence="18" id="KW-1185">Reference proteome</keyword>
<dbReference type="FunFam" id="3.40.50.150:FF:000016">
    <property type="entry name" value="Protein arginine N-methyltransferase 6"/>
    <property type="match status" value="1"/>
</dbReference>
<dbReference type="Pfam" id="PF22528">
    <property type="entry name" value="PRMT_C"/>
    <property type="match status" value="1"/>
</dbReference>
<evidence type="ECO:0000256" key="9">
    <source>
        <dbReference type="ARBA" id="ARBA00022833"/>
    </source>
</evidence>
<keyword evidence="3" id="KW-0963">Cytoplasm</keyword>
<dbReference type="SUPFAM" id="SSF52821">
    <property type="entry name" value="Rhodanese/Cell cycle control phosphatase"/>
    <property type="match status" value="1"/>
</dbReference>